<comment type="caution">
    <text evidence="2">The sequence shown here is derived from an EMBL/GenBank/DDBJ whole genome shotgun (WGS) entry which is preliminary data.</text>
</comment>
<feature type="non-terminal residue" evidence="2">
    <location>
        <position position="1"/>
    </location>
</feature>
<dbReference type="Proteomes" id="UP000676853">
    <property type="component" value="Unassembled WGS sequence"/>
</dbReference>
<proteinExistence type="predicted"/>
<dbReference type="EMBL" id="JAGXOE010000500">
    <property type="protein sequence ID" value="MBS4104805.1"/>
    <property type="molecule type" value="Genomic_DNA"/>
</dbReference>
<sequence>AARLPGSLVADAVGGPGAPGPDGPRAAGGADLRIGTPSGVVTARAVVTATPSGPHAESASLLRTARPLMRGQVAVPRF</sequence>
<accession>A0ABS5NKJ5</accession>
<protein>
    <submittedName>
        <fullName evidence="2">Uncharacterized protein</fullName>
    </submittedName>
</protein>
<evidence type="ECO:0000313" key="2">
    <source>
        <dbReference type="EMBL" id="MBS4104805.1"/>
    </source>
</evidence>
<dbReference type="SUPFAM" id="SSF54506">
    <property type="entry name" value="Diaminopimelate epimerase-like"/>
    <property type="match status" value="1"/>
</dbReference>
<reference evidence="2 3" key="1">
    <citation type="submission" date="2021-04" db="EMBL/GenBank/DDBJ databases">
        <title>Whole genome sequence analysis of a thiophenic sulfur metabolizing bacteria.</title>
        <authorList>
            <person name="Akhtar N."/>
            <person name="Akram J."/>
            <person name="Aslam A."/>
        </authorList>
    </citation>
    <scope>NUCLEOTIDE SEQUENCE [LARGE SCALE GENOMIC DNA]</scope>
    <source>
        <strain evidence="2 3">3OW</strain>
    </source>
</reference>
<feature type="region of interest" description="Disordered" evidence="1">
    <location>
        <begin position="1"/>
        <end position="30"/>
    </location>
</feature>
<gene>
    <name evidence="2" type="ORF">KFZ73_26675</name>
</gene>
<evidence type="ECO:0000256" key="1">
    <source>
        <dbReference type="SAM" id="MobiDB-lite"/>
    </source>
</evidence>
<name>A0ABS5NKJ5_TSUPA</name>
<keyword evidence="3" id="KW-1185">Reference proteome</keyword>
<organism evidence="2 3">
    <name type="scientific">Tsukamurella paurometabola</name>
    <name type="common">Corynebacterium paurometabolum</name>
    <dbReference type="NCBI Taxonomy" id="2061"/>
    <lineage>
        <taxon>Bacteria</taxon>
        <taxon>Bacillati</taxon>
        <taxon>Actinomycetota</taxon>
        <taxon>Actinomycetes</taxon>
        <taxon>Mycobacteriales</taxon>
        <taxon>Tsukamurellaceae</taxon>
        <taxon>Tsukamurella</taxon>
    </lineage>
</organism>
<evidence type="ECO:0000313" key="3">
    <source>
        <dbReference type="Proteomes" id="UP000676853"/>
    </source>
</evidence>